<keyword evidence="2" id="KW-0808">Transferase</keyword>
<dbReference type="GO" id="GO:0016757">
    <property type="term" value="F:glycosyltransferase activity"/>
    <property type="evidence" value="ECO:0007669"/>
    <property type="project" value="UniProtKB-KW"/>
</dbReference>
<evidence type="ECO:0000313" key="3">
    <source>
        <dbReference type="EMBL" id="EPD30817.1"/>
    </source>
</evidence>
<reference evidence="3 4" key="1">
    <citation type="submission" date="2013-05" db="EMBL/GenBank/DDBJ databases">
        <title>The Genome Sequence of Actinomyces europaeus ACS-120-V-COL10B.</title>
        <authorList>
            <consortium name="The Broad Institute Genomics Platform"/>
            <person name="Earl A."/>
            <person name="Ward D."/>
            <person name="Feldgarden M."/>
            <person name="Gevers D."/>
            <person name="Saerens B."/>
            <person name="Vaneechoutte M."/>
            <person name="Walker B."/>
            <person name="Young S."/>
            <person name="Zeng Q."/>
            <person name="Gargeya S."/>
            <person name="Fitzgerald M."/>
            <person name="Haas B."/>
            <person name="Abouelleil A."/>
            <person name="Allen A.W."/>
            <person name="Alvarado L."/>
            <person name="Arachchi H.M."/>
            <person name="Berlin A.M."/>
            <person name="Chapman S.B."/>
            <person name="Gainer-Dewar J."/>
            <person name="Goldberg J."/>
            <person name="Griggs A."/>
            <person name="Gujja S."/>
            <person name="Hansen M."/>
            <person name="Howarth C."/>
            <person name="Imamovic A."/>
            <person name="Ireland A."/>
            <person name="Larimer J."/>
            <person name="McCowan C."/>
            <person name="Murphy C."/>
            <person name="Pearson M."/>
            <person name="Poon T.W."/>
            <person name="Priest M."/>
            <person name="Roberts A."/>
            <person name="Saif S."/>
            <person name="Shea T."/>
            <person name="Sisk P."/>
            <person name="Sykes S."/>
            <person name="Wortman J."/>
            <person name="Nusbaum C."/>
            <person name="Birren B."/>
        </authorList>
    </citation>
    <scope>NUCLEOTIDE SEQUENCE [LARGE SCALE GENOMIC DNA]</scope>
    <source>
        <strain evidence="3 4">ACS-120-V-Col10b</strain>
    </source>
</reference>
<dbReference type="RefSeq" id="WP_016443929.1">
    <property type="nucleotide sequence ID" value="NZ_KE150266.1"/>
</dbReference>
<evidence type="ECO:0000313" key="4">
    <source>
        <dbReference type="Proteomes" id="UP000014387"/>
    </source>
</evidence>
<dbReference type="PANTHER" id="PTHR12526">
    <property type="entry name" value="GLYCOSYLTRANSFERASE"/>
    <property type="match status" value="1"/>
</dbReference>
<evidence type="ECO:0000256" key="2">
    <source>
        <dbReference type="ARBA" id="ARBA00022679"/>
    </source>
</evidence>
<name>A0A9W5VWC1_9ACTO</name>
<dbReference type="AlphaFoldDB" id="A0A9W5VWC1"/>
<dbReference type="Proteomes" id="UP000014387">
    <property type="component" value="Unassembled WGS sequence"/>
</dbReference>
<gene>
    <name evidence="3" type="ORF">HMPREF9238_00572</name>
</gene>
<dbReference type="Gene3D" id="3.40.50.2000">
    <property type="entry name" value="Glycogen Phosphorylase B"/>
    <property type="match status" value="1"/>
</dbReference>
<protein>
    <recommendedName>
        <fullName evidence="5">Glycosyl transferase family 1 domain-containing protein</fullName>
    </recommendedName>
</protein>
<dbReference type="EMBL" id="AGWN01000001">
    <property type="protein sequence ID" value="EPD30817.1"/>
    <property type="molecule type" value="Genomic_DNA"/>
</dbReference>
<keyword evidence="4" id="KW-1185">Reference proteome</keyword>
<organism evidence="3 4">
    <name type="scientific">Gleimia europaea ACS-120-V-Col10b</name>
    <dbReference type="NCBI Taxonomy" id="883069"/>
    <lineage>
        <taxon>Bacteria</taxon>
        <taxon>Bacillati</taxon>
        <taxon>Actinomycetota</taxon>
        <taxon>Actinomycetes</taxon>
        <taxon>Actinomycetales</taxon>
        <taxon>Actinomycetaceae</taxon>
        <taxon>Gleimia</taxon>
    </lineage>
</organism>
<sequence length="551" mass="61839">MSKNSEQLAARLADVFPAYKFTVMLSREGENILGRLDDAWIESALRPLLLLHERLEVVLSCRNVEPMSNPAELQKPFEHVYEDGAEVGVITAQSRNDIPLERVMMAIPTAELVGKPANFKMELNTSKAAALVAKTYTKVYHAAPLTLDVYRQYRNTHGRGRKPQILPAMMRVGEAGGDLNSKTMWIAMHWAESGGAEAWAWEQARIAKAAGFNLIFTFDRCAPQRQLNLASSMSQFIYLIDQVVPRRSWPALVTEIMATHRPGRIHIHHSIFAYSMIPLVKSLYPGVRIEDSTHIFEHRGGGFVSASIGARAYVDLHHVISPQLQRLYREGGVDAAKVIYRPLTSFTSDQAQPQPVELPQNRPLRLGFLGRLSPQKRPVLFVALAAYLNKRYPGQFEFTMQGDGELEEIVSQQIRRMRLGSVIERRPWGPVTDFFADIDVLVITSENEGLTLTTIEADAAGVLVVSTDVGSQQTVIAKGALLPREPIAFFRAAKRLFPRLTADTEFVRRLAADQRSRLDYLRSLESASTFFENHYAQIMGELNAQESREAQ</sequence>
<evidence type="ECO:0008006" key="5">
    <source>
        <dbReference type="Google" id="ProtNLM"/>
    </source>
</evidence>
<dbReference type="SUPFAM" id="SSF53756">
    <property type="entry name" value="UDP-Glycosyltransferase/glycogen phosphorylase"/>
    <property type="match status" value="1"/>
</dbReference>
<proteinExistence type="predicted"/>
<accession>A0A9W5VWC1</accession>
<comment type="caution">
    <text evidence="3">The sequence shown here is derived from an EMBL/GenBank/DDBJ whole genome shotgun (WGS) entry which is preliminary data.</text>
</comment>
<keyword evidence="1" id="KW-0328">Glycosyltransferase</keyword>
<dbReference type="PANTHER" id="PTHR12526:SF510">
    <property type="entry name" value="D-INOSITOL 3-PHOSPHATE GLYCOSYLTRANSFERASE"/>
    <property type="match status" value="1"/>
</dbReference>
<evidence type="ECO:0000256" key="1">
    <source>
        <dbReference type="ARBA" id="ARBA00022676"/>
    </source>
</evidence>
<dbReference type="Pfam" id="PF13692">
    <property type="entry name" value="Glyco_trans_1_4"/>
    <property type="match status" value="1"/>
</dbReference>